<dbReference type="AlphaFoldDB" id="A0A6N3CRE9"/>
<organism evidence="6">
    <name type="scientific">Clostridium paraputrificum</name>
    <dbReference type="NCBI Taxonomy" id="29363"/>
    <lineage>
        <taxon>Bacteria</taxon>
        <taxon>Bacillati</taxon>
        <taxon>Bacillota</taxon>
        <taxon>Clostridia</taxon>
        <taxon>Eubacteriales</taxon>
        <taxon>Clostridiaceae</taxon>
        <taxon>Clostridium</taxon>
    </lineage>
</organism>
<evidence type="ECO:0000256" key="3">
    <source>
        <dbReference type="ARBA" id="ARBA00023002"/>
    </source>
</evidence>
<keyword evidence="5" id="KW-0411">Iron-sulfur</keyword>
<proteinExistence type="predicted"/>
<evidence type="ECO:0000313" key="6">
    <source>
        <dbReference type="EMBL" id="VYU19270.1"/>
    </source>
</evidence>
<dbReference type="PANTHER" id="PTHR43498:SF1">
    <property type="entry name" value="COB--COM HETERODISULFIDE REDUCTASE IRON-SULFUR SUBUNIT A"/>
    <property type="match status" value="1"/>
</dbReference>
<gene>
    <name evidence="6" type="ORF">CPLFYP93_01614</name>
</gene>
<dbReference type="EMBL" id="CACRTV010000043">
    <property type="protein sequence ID" value="VYU19270.1"/>
    <property type="molecule type" value="Genomic_DNA"/>
</dbReference>
<evidence type="ECO:0000256" key="4">
    <source>
        <dbReference type="ARBA" id="ARBA00023004"/>
    </source>
</evidence>
<dbReference type="PANTHER" id="PTHR43498">
    <property type="entry name" value="FERREDOXIN:COB-COM HETERODISULFIDE REDUCTASE SUBUNIT A"/>
    <property type="match status" value="1"/>
</dbReference>
<dbReference type="InterPro" id="IPR036188">
    <property type="entry name" value="FAD/NAD-bd_sf"/>
</dbReference>
<name>A0A6N3CRE9_9CLOT</name>
<keyword evidence="3" id="KW-0560">Oxidoreductase</keyword>
<sequence>MNRQIEYANRKVDVIYEVDTVVVGGGTAGAVTGISAARGGNNTLVVEKSIALGGSQTNALVAPMMPTYVDKFSLNKEIIDRLEEAGCGTSDGRSSSSWFNGEKLTYLLERMLKESGGNILYDASLVDVVKEKDEIKYIIVTTCEGLVAIGGKNFVDATGDALLSRMSGVKTNSGDVNGDNQLMSFRFEMAGINVDRLREYMISLKDTFCQLSRGDYYEIAFIKGRGFVLEPLFMEGYKNGELEEDNLRYFQAFTVPGKRGVMTFNCPNIVQINQSTTAKDRSRAVIVGRRLMNKLVKFLIKNFPGFEDAYLSREASALGVRESYRIEGKYTLDENDYIKRARFEDGVVKGDWYLDVHSVNERSLEEDKPLERGEYYEIPYRSLITKNISNLIVVGRCISTTFLMQSSIRIQPTLRDMGEVAGDACVYSVKNNISLNEIDGKVIRKI</sequence>
<dbReference type="GO" id="GO:0046872">
    <property type="term" value="F:metal ion binding"/>
    <property type="evidence" value="ECO:0007669"/>
    <property type="project" value="UniProtKB-KW"/>
</dbReference>
<evidence type="ECO:0000256" key="2">
    <source>
        <dbReference type="ARBA" id="ARBA00022723"/>
    </source>
</evidence>
<evidence type="ECO:0000256" key="1">
    <source>
        <dbReference type="ARBA" id="ARBA00022485"/>
    </source>
</evidence>
<dbReference type="InterPro" id="IPR039650">
    <property type="entry name" value="HdrA-like"/>
</dbReference>
<dbReference type="SUPFAM" id="SSF51905">
    <property type="entry name" value="FAD/NAD(P)-binding domain"/>
    <property type="match status" value="1"/>
</dbReference>
<keyword evidence="2" id="KW-0479">Metal-binding</keyword>
<reference evidence="6" key="1">
    <citation type="submission" date="2019-11" db="EMBL/GenBank/DDBJ databases">
        <authorList>
            <person name="Feng L."/>
        </authorList>
    </citation>
    <scope>NUCLEOTIDE SEQUENCE</scope>
    <source>
        <strain evidence="6">CParaputrificumLFYP93</strain>
    </source>
</reference>
<evidence type="ECO:0000256" key="5">
    <source>
        <dbReference type="ARBA" id="ARBA00023014"/>
    </source>
</evidence>
<protein>
    <submittedName>
        <fullName evidence="6">Anaerobic glycerol-3-phosphate dehydrogenase subunit B</fullName>
    </submittedName>
</protein>
<dbReference type="GO" id="GO:0051539">
    <property type="term" value="F:4 iron, 4 sulfur cluster binding"/>
    <property type="evidence" value="ECO:0007669"/>
    <property type="project" value="UniProtKB-KW"/>
</dbReference>
<accession>A0A6N3CRE9</accession>
<dbReference type="Gene3D" id="3.50.50.60">
    <property type="entry name" value="FAD/NAD(P)-binding domain"/>
    <property type="match status" value="1"/>
</dbReference>
<dbReference type="GO" id="GO:0016491">
    <property type="term" value="F:oxidoreductase activity"/>
    <property type="evidence" value="ECO:0007669"/>
    <property type="project" value="UniProtKB-KW"/>
</dbReference>
<keyword evidence="1" id="KW-0004">4Fe-4S</keyword>
<dbReference type="RefSeq" id="WP_156560983.1">
    <property type="nucleotide sequence ID" value="NZ_CACRTV010000043.1"/>
</dbReference>
<dbReference type="Pfam" id="PF12831">
    <property type="entry name" value="FAD_oxidored"/>
    <property type="match status" value="1"/>
</dbReference>
<keyword evidence="4" id="KW-0408">Iron</keyword>